<dbReference type="SUPFAM" id="SSF46689">
    <property type="entry name" value="Homeodomain-like"/>
    <property type="match status" value="1"/>
</dbReference>
<proteinExistence type="predicted"/>
<dbReference type="Pfam" id="PF13683">
    <property type="entry name" value="rve_3"/>
    <property type="match status" value="1"/>
</dbReference>
<gene>
    <name evidence="2" type="ORF">Krac_2962</name>
</gene>
<dbReference type="Proteomes" id="UP000004508">
    <property type="component" value="Unassembled WGS sequence"/>
</dbReference>
<feature type="domain" description="Integrase catalytic" evidence="1">
    <location>
        <begin position="145"/>
        <end position="324"/>
    </location>
</feature>
<dbReference type="eggNOG" id="COG2801">
    <property type="taxonomic scope" value="Bacteria"/>
</dbReference>
<dbReference type="InterPro" id="IPR001584">
    <property type="entry name" value="Integrase_cat-core"/>
</dbReference>
<organism evidence="2 3">
    <name type="scientific">Ktedonobacter racemifer DSM 44963</name>
    <dbReference type="NCBI Taxonomy" id="485913"/>
    <lineage>
        <taxon>Bacteria</taxon>
        <taxon>Bacillati</taxon>
        <taxon>Chloroflexota</taxon>
        <taxon>Ktedonobacteria</taxon>
        <taxon>Ktedonobacterales</taxon>
        <taxon>Ktedonobacteraceae</taxon>
        <taxon>Ktedonobacter</taxon>
    </lineage>
</organism>
<accession>D6U036</accession>
<dbReference type="InParanoid" id="D6U036"/>
<keyword evidence="3" id="KW-1185">Reference proteome</keyword>
<dbReference type="InterPro" id="IPR012337">
    <property type="entry name" value="RNaseH-like_sf"/>
</dbReference>
<dbReference type="Gene3D" id="3.30.420.10">
    <property type="entry name" value="Ribonuclease H-like superfamily/Ribonuclease H"/>
    <property type="match status" value="1"/>
</dbReference>
<dbReference type="PROSITE" id="PS50994">
    <property type="entry name" value="INTEGRASE"/>
    <property type="match status" value="1"/>
</dbReference>
<name>D6U036_KTERA</name>
<dbReference type="RefSeq" id="WP_007920089.1">
    <property type="nucleotide sequence ID" value="NZ_ADVG01000004.1"/>
</dbReference>
<evidence type="ECO:0000313" key="3">
    <source>
        <dbReference type="Proteomes" id="UP000004508"/>
    </source>
</evidence>
<dbReference type="InterPro" id="IPR009057">
    <property type="entry name" value="Homeodomain-like_sf"/>
</dbReference>
<protein>
    <submittedName>
        <fullName evidence="2">Integrase catalytic region</fullName>
    </submittedName>
</protein>
<comment type="caution">
    <text evidence="2">The sequence shown here is derived from an EMBL/GenBank/DDBJ whole genome shotgun (WGS) entry which is preliminary data.</text>
</comment>
<evidence type="ECO:0000313" key="2">
    <source>
        <dbReference type="EMBL" id="EFH82176.1"/>
    </source>
</evidence>
<dbReference type="SUPFAM" id="SSF53098">
    <property type="entry name" value="Ribonuclease H-like"/>
    <property type="match status" value="1"/>
</dbReference>
<sequence length="442" mass="51435">MMEEEWMRDRARLRDVLMRYPDWRVQDYAQAVGRSISWVKKWRKRLRQADPHDLQVLLSRSRAHHAPYPSWDPRVEERIVEMRQTPPEHLHRVPGPRALLYYLQRDPELQALHVLLPRSTRTVWKMLHKHGCILEHLTPKKQPLESRAPLEEIQMDFKDVSTVPSSESQEGKRQHIVEVCNFIDAGTSVLLCAQAREDFHAQTAMQTVIGFLREHGRPPMMSFDRDPRWVGSSSGRDFPSALRRLLLCLGIQPNVCPPHRPDKNAFVERYHKSYGQECLHVQRPGTLQEVREVTEAFIQHYNWERPHQGCACRNVPPRVAFPTLPTLPALPQMVDPDAWLQAIEGQIFVRKVGADGCVNVDLAPYYISQQVAGQYMALQVVASERTFLVWHGPTMLKTVPIKHLYGQQMPLEDYFALMMQEALAEERRLSASQRHFRQLALW</sequence>
<dbReference type="GO" id="GO:0003676">
    <property type="term" value="F:nucleic acid binding"/>
    <property type="evidence" value="ECO:0007669"/>
    <property type="project" value="InterPro"/>
</dbReference>
<dbReference type="AlphaFoldDB" id="D6U036"/>
<evidence type="ECO:0000259" key="1">
    <source>
        <dbReference type="PROSITE" id="PS50994"/>
    </source>
</evidence>
<dbReference type="InterPro" id="IPR036397">
    <property type="entry name" value="RNaseH_sf"/>
</dbReference>
<dbReference type="EMBL" id="ADVG01000004">
    <property type="protein sequence ID" value="EFH82176.1"/>
    <property type="molecule type" value="Genomic_DNA"/>
</dbReference>
<reference evidence="2 3" key="1">
    <citation type="journal article" date="2011" name="Stand. Genomic Sci.">
        <title>Non-contiguous finished genome sequence and contextual data of the filamentous soil bacterium Ktedonobacter racemifer type strain (SOSP1-21).</title>
        <authorList>
            <person name="Chang Y.J."/>
            <person name="Land M."/>
            <person name="Hauser L."/>
            <person name="Chertkov O."/>
            <person name="Del Rio T.G."/>
            <person name="Nolan M."/>
            <person name="Copeland A."/>
            <person name="Tice H."/>
            <person name="Cheng J.F."/>
            <person name="Lucas S."/>
            <person name="Han C."/>
            <person name="Goodwin L."/>
            <person name="Pitluck S."/>
            <person name="Ivanova N."/>
            <person name="Ovchinikova G."/>
            <person name="Pati A."/>
            <person name="Chen A."/>
            <person name="Palaniappan K."/>
            <person name="Mavromatis K."/>
            <person name="Liolios K."/>
            <person name="Brettin T."/>
            <person name="Fiebig A."/>
            <person name="Rohde M."/>
            <person name="Abt B."/>
            <person name="Goker M."/>
            <person name="Detter J.C."/>
            <person name="Woyke T."/>
            <person name="Bristow J."/>
            <person name="Eisen J.A."/>
            <person name="Markowitz V."/>
            <person name="Hugenholtz P."/>
            <person name="Kyrpides N.C."/>
            <person name="Klenk H.P."/>
            <person name="Lapidus A."/>
        </authorList>
    </citation>
    <scope>NUCLEOTIDE SEQUENCE [LARGE SCALE GENOMIC DNA]</scope>
    <source>
        <strain evidence="3">DSM 44963</strain>
    </source>
</reference>
<dbReference type="GO" id="GO:0015074">
    <property type="term" value="P:DNA integration"/>
    <property type="evidence" value="ECO:0007669"/>
    <property type="project" value="InterPro"/>
</dbReference>